<evidence type="ECO:0000313" key="1">
    <source>
        <dbReference type="EMBL" id="OBT99658.1"/>
    </source>
</evidence>
<sequence>MSLTCDPRAPQAVPPDPELVQLKLEQQELCLELKRLYGDAFVQGSIRTEASEEYHQLNRQITTVTKMLEQELKREYQQDYFYYIYKEELKKIIKKIIVMALTYVKPVVKH</sequence>
<accession>A0A1B8GV14</accession>
<gene>
    <name evidence="1" type="ORF">VE01_02141</name>
</gene>
<organism evidence="1 2">
    <name type="scientific">Pseudogymnoascus verrucosus</name>
    <dbReference type="NCBI Taxonomy" id="342668"/>
    <lineage>
        <taxon>Eukaryota</taxon>
        <taxon>Fungi</taxon>
        <taxon>Dikarya</taxon>
        <taxon>Ascomycota</taxon>
        <taxon>Pezizomycotina</taxon>
        <taxon>Leotiomycetes</taxon>
        <taxon>Thelebolales</taxon>
        <taxon>Thelebolaceae</taxon>
        <taxon>Pseudogymnoascus</taxon>
    </lineage>
</organism>
<dbReference type="RefSeq" id="XP_018133391.1">
    <property type="nucleotide sequence ID" value="XM_018271652.2"/>
</dbReference>
<dbReference type="OrthoDB" id="3438207at2759"/>
<dbReference type="GeneID" id="28835527"/>
<dbReference type="STRING" id="342668.A0A1B8GV14"/>
<dbReference type="AlphaFoldDB" id="A0A1B8GV14"/>
<dbReference type="Proteomes" id="UP000091956">
    <property type="component" value="Unassembled WGS sequence"/>
</dbReference>
<evidence type="ECO:0000313" key="2">
    <source>
        <dbReference type="Proteomes" id="UP000091956"/>
    </source>
</evidence>
<protein>
    <submittedName>
        <fullName evidence="1">Uncharacterized protein</fullName>
    </submittedName>
</protein>
<proteinExistence type="predicted"/>
<reference evidence="2" key="2">
    <citation type="journal article" date="2018" name="Nat. Commun.">
        <title>Extreme sensitivity to ultraviolet light in the fungal pathogen causing white-nose syndrome of bats.</title>
        <authorList>
            <person name="Palmer J.M."/>
            <person name="Drees K.P."/>
            <person name="Foster J.T."/>
            <person name="Lindner D.L."/>
        </authorList>
    </citation>
    <scope>NUCLEOTIDE SEQUENCE [LARGE SCALE GENOMIC DNA]</scope>
    <source>
        <strain evidence="2">UAMH 10579</strain>
    </source>
</reference>
<reference evidence="1 2" key="1">
    <citation type="submission" date="2016-03" db="EMBL/GenBank/DDBJ databases">
        <title>Comparative genomics of Pseudogymnoascus destructans, the fungus causing white-nose syndrome of bats.</title>
        <authorList>
            <person name="Palmer J.M."/>
            <person name="Drees K.P."/>
            <person name="Foster J.T."/>
            <person name="Lindner D.L."/>
        </authorList>
    </citation>
    <scope>NUCLEOTIDE SEQUENCE [LARGE SCALE GENOMIC DNA]</scope>
    <source>
        <strain evidence="1 2">UAMH 10579</strain>
    </source>
</reference>
<keyword evidence="2" id="KW-1185">Reference proteome</keyword>
<dbReference type="EMBL" id="KV460211">
    <property type="protein sequence ID" value="OBT99658.1"/>
    <property type="molecule type" value="Genomic_DNA"/>
</dbReference>
<name>A0A1B8GV14_9PEZI</name>